<keyword evidence="3" id="KW-1185">Reference proteome</keyword>
<evidence type="ECO:0000256" key="1">
    <source>
        <dbReference type="SAM" id="MobiDB-lite"/>
    </source>
</evidence>
<evidence type="ECO:0000313" key="2">
    <source>
        <dbReference type="EMBL" id="CUG85557.1"/>
    </source>
</evidence>
<accession>A0A0S4J9E6</accession>
<gene>
    <name evidence="2" type="ORF">BSAL_90125</name>
</gene>
<reference evidence="3" key="1">
    <citation type="submission" date="2015-09" db="EMBL/GenBank/DDBJ databases">
        <authorList>
            <consortium name="Pathogen Informatics"/>
        </authorList>
    </citation>
    <scope>NUCLEOTIDE SEQUENCE [LARGE SCALE GENOMIC DNA]</scope>
    <source>
        <strain evidence="3">Lake Konstanz</strain>
    </source>
</reference>
<proteinExistence type="predicted"/>
<sequence length="417" mass="45840">MVCVKLPVVDVDAVLCNDANVLREIKKKYPNIEQLFHFRKSHHVHFVGPATTQSDIDNASNEVYHAAGEPFALTVEQSVLLASIVKQFTPNTIEQLFVNAGIFKGRERFARDDKNRPGWRLSGPMYGVCAATPERRRELMNQCIAKINETYNVRLTLMAEPFRVHVDSHMFPDATTQSAWGGDTWSATSYHTPAAQGDLIGKWSHTTASAVNYHFPHANAAATEGLQQRIFAAQRVIDIWSQEYDHRNIFDEQRDLFKPVQQQQLAPPPPPRPSSAVQAPHDHHLHNVPAPVSTLRPSASAFAPRTGRELFPTAAAAWPLPTTDDSASLQQLTNADRNGVAQASDGNTTAESRRTFSVASSVETAALAAEQLKKLLGSSSSPKWSLRATCEAAASTTDHATTMVSLDVMPQWSANSC</sequence>
<protein>
    <submittedName>
        <fullName evidence="2">Uncharacterized protein</fullName>
    </submittedName>
</protein>
<dbReference type="EMBL" id="CYKH01001173">
    <property type="protein sequence ID" value="CUG85557.1"/>
    <property type="molecule type" value="Genomic_DNA"/>
</dbReference>
<feature type="region of interest" description="Disordered" evidence="1">
    <location>
        <begin position="260"/>
        <end position="303"/>
    </location>
</feature>
<dbReference type="Proteomes" id="UP000051952">
    <property type="component" value="Unassembled WGS sequence"/>
</dbReference>
<name>A0A0S4J9E6_BODSA</name>
<dbReference type="VEuPathDB" id="TriTrypDB:BSAL_90125"/>
<evidence type="ECO:0000313" key="3">
    <source>
        <dbReference type="Proteomes" id="UP000051952"/>
    </source>
</evidence>
<dbReference type="AlphaFoldDB" id="A0A0S4J9E6"/>
<organism evidence="2 3">
    <name type="scientific">Bodo saltans</name>
    <name type="common">Flagellated protozoan</name>
    <dbReference type="NCBI Taxonomy" id="75058"/>
    <lineage>
        <taxon>Eukaryota</taxon>
        <taxon>Discoba</taxon>
        <taxon>Euglenozoa</taxon>
        <taxon>Kinetoplastea</taxon>
        <taxon>Metakinetoplastina</taxon>
        <taxon>Eubodonida</taxon>
        <taxon>Bodonidae</taxon>
        <taxon>Bodo</taxon>
    </lineage>
</organism>